<proteinExistence type="predicted"/>
<comment type="caution">
    <text evidence="1">The sequence shown here is derived from an EMBL/GenBank/DDBJ whole genome shotgun (WGS) entry which is preliminary data.</text>
</comment>
<protein>
    <submittedName>
        <fullName evidence="1">Uncharacterized protein</fullName>
    </submittedName>
</protein>
<sequence length="70" mass="7380">MGRVPDIRGIRVSTVSALVGRTASSVDSLPANPGSVLKDGSVDDRGGYQLPFRSVPSPLSVRLRQVCDTI</sequence>
<accession>A0A1F5JHM1</accession>
<reference evidence="1 2" key="1">
    <citation type="journal article" date="2016" name="Nat. Commun.">
        <title>Thousands of microbial genomes shed light on interconnected biogeochemical processes in an aquifer system.</title>
        <authorList>
            <person name="Anantharaman K."/>
            <person name="Brown C.T."/>
            <person name="Hug L.A."/>
            <person name="Sharon I."/>
            <person name="Castelle C.J."/>
            <person name="Probst A.J."/>
            <person name="Thomas B.C."/>
            <person name="Singh A."/>
            <person name="Wilkins M.J."/>
            <person name="Karaoz U."/>
            <person name="Brodie E.L."/>
            <person name="Williams K.H."/>
            <person name="Hubbard S.S."/>
            <person name="Banfield J.F."/>
        </authorList>
    </citation>
    <scope>NUCLEOTIDE SEQUENCE [LARGE SCALE GENOMIC DNA]</scope>
</reference>
<name>A0A1F5JHM1_9BACT</name>
<dbReference type="EMBL" id="MFCP01000021">
    <property type="protein sequence ID" value="OGE28123.1"/>
    <property type="molecule type" value="Genomic_DNA"/>
</dbReference>
<organism evidence="1 2">
    <name type="scientific">Candidatus Daviesbacteria bacterium RIFCSPHIGHO2_01_FULL_40_11</name>
    <dbReference type="NCBI Taxonomy" id="1797762"/>
    <lineage>
        <taxon>Bacteria</taxon>
        <taxon>Candidatus Daviesiibacteriota</taxon>
    </lineage>
</organism>
<gene>
    <name evidence="1" type="ORF">A2867_01050</name>
</gene>
<evidence type="ECO:0000313" key="2">
    <source>
        <dbReference type="Proteomes" id="UP000177555"/>
    </source>
</evidence>
<evidence type="ECO:0000313" key="1">
    <source>
        <dbReference type="EMBL" id="OGE28123.1"/>
    </source>
</evidence>
<dbReference type="AlphaFoldDB" id="A0A1F5JHM1"/>
<dbReference type="Proteomes" id="UP000177555">
    <property type="component" value="Unassembled WGS sequence"/>
</dbReference>